<proteinExistence type="predicted"/>
<dbReference type="STRING" id="225164.V4AEH9"/>
<accession>V4AEH9</accession>
<sequence length="418" mass="49632">MGRPKKSKAALLANISKIGKSAGDKCTKIVDHNDQEYVAKSNSKASRFNDKVSKENVNELLVVHESDSPTEISYEKVEIPVKSKINNSYTPEAIYLHHRDENHYEVVGNVERSELIIVTDDNVDTQLSGKRKHLKKKRGSRWRSIKKRSIYFQNYHLVKKELNSGQKVRSNWKLAFRTKKEINSLNKRRRKQYQISYIKAHLKRKYANQLRSILHTQYETILKPKLGDKYQNVLKPKLEDKYQNVLKPKLEDKYQDVLKPKLEDKYQNVLKPKLEDKYQNVLKPKLEDKYQNVLKPKLEDKYQNVLKPKLEDKYQNVLKPKLEDKYQNVLKPRLKNKYQKVLKPKLKVKYQKILKWELKCKYIYEIKLKLKQRILETVQIYCCILKERRWVGETIYLCWVGVGNDGGLSTFEEIYITC</sequence>
<dbReference type="Proteomes" id="UP000030746">
    <property type="component" value="Unassembled WGS sequence"/>
</dbReference>
<dbReference type="HOGENOM" id="CLU_657711_0_0_1"/>
<keyword evidence="2" id="KW-1185">Reference proteome</keyword>
<evidence type="ECO:0000313" key="1">
    <source>
        <dbReference type="EMBL" id="ESP02404.1"/>
    </source>
</evidence>
<dbReference type="AlphaFoldDB" id="V4AEH9"/>
<name>V4AEH9_LOTGI</name>
<dbReference type="EMBL" id="KB200255">
    <property type="protein sequence ID" value="ESP02404.1"/>
    <property type="molecule type" value="Genomic_DNA"/>
</dbReference>
<protein>
    <submittedName>
        <fullName evidence="1">Uncharacterized protein</fullName>
    </submittedName>
</protein>
<organism evidence="1 2">
    <name type="scientific">Lottia gigantea</name>
    <name type="common">Giant owl limpet</name>
    <dbReference type="NCBI Taxonomy" id="225164"/>
    <lineage>
        <taxon>Eukaryota</taxon>
        <taxon>Metazoa</taxon>
        <taxon>Spiralia</taxon>
        <taxon>Lophotrochozoa</taxon>
        <taxon>Mollusca</taxon>
        <taxon>Gastropoda</taxon>
        <taxon>Patellogastropoda</taxon>
        <taxon>Lottioidea</taxon>
        <taxon>Lottiidae</taxon>
        <taxon>Lottia</taxon>
    </lineage>
</organism>
<dbReference type="CTD" id="20241991"/>
<evidence type="ECO:0000313" key="2">
    <source>
        <dbReference type="Proteomes" id="UP000030746"/>
    </source>
</evidence>
<gene>
    <name evidence="1" type="ORF">LOTGIDRAFT_172062</name>
</gene>
<dbReference type="RefSeq" id="XP_009046892.1">
    <property type="nucleotide sequence ID" value="XM_009048644.1"/>
</dbReference>
<dbReference type="KEGG" id="lgi:LOTGIDRAFT_172062"/>
<dbReference type="OrthoDB" id="10240595at2759"/>
<reference evidence="1 2" key="1">
    <citation type="journal article" date="2013" name="Nature">
        <title>Insights into bilaterian evolution from three spiralian genomes.</title>
        <authorList>
            <person name="Simakov O."/>
            <person name="Marletaz F."/>
            <person name="Cho S.J."/>
            <person name="Edsinger-Gonzales E."/>
            <person name="Havlak P."/>
            <person name="Hellsten U."/>
            <person name="Kuo D.H."/>
            <person name="Larsson T."/>
            <person name="Lv J."/>
            <person name="Arendt D."/>
            <person name="Savage R."/>
            <person name="Osoegawa K."/>
            <person name="de Jong P."/>
            <person name="Grimwood J."/>
            <person name="Chapman J.A."/>
            <person name="Shapiro H."/>
            <person name="Aerts A."/>
            <person name="Otillar R.P."/>
            <person name="Terry A.Y."/>
            <person name="Boore J.L."/>
            <person name="Grigoriev I.V."/>
            <person name="Lindberg D.R."/>
            <person name="Seaver E.C."/>
            <person name="Weisblat D.A."/>
            <person name="Putnam N.H."/>
            <person name="Rokhsar D.S."/>
        </authorList>
    </citation>
    <scope>NUCLEOTIDE SEQUENCE [LARGE SCALE GENOMIC DNA]</scope>
</reference>
<dbReference type="GeneID" id="20241991"/>